<protein>
    <recommendedName>
        <fullName evidence="4">CBM1 domain-containing protein</fullName>
    </recommendedName>
</protein>
<dbReference type="VEuPathDB" id="FungiDB:ASPWEDRAFT_175911"/>
<feature type="chain" id="PRO_5012137616" description="CBM1 domain-containing protein" evidence="1">
    <location>
        <begin position="17"/>
        <end position="59"/>
    </location>
</feature>
<name>A0A1L9R7A8_ASPWE</name>
<evidence type="ECO:0000313" key="2">
    <source>
        <dbReference type="EMBL" id="OJJ30806.1"/>
    </source>
</evidence>
<reference evidence="3" key="1">
    <citation type="journal article" date="2017" name="Genome Biol.">
        <title>Comparative genomics reveals high biological diversity and specific adaptations in the industrially and medically important fungal genus Aspergillus.</title>
        <authorList>
            <person name="de Vries R.P."/>
            <person name="Riley R."/>
            <person name="Wiebenga A."/>
            <person name="Aguilar-Osorio G."/>
            <person name="Amillis S."/>
            <person name="Uchima C.A."/>
            <person name="Anderluh G."/>
            <person name="Asadollahi M."/>
            <person name="Askin M."/>
            <person name="Barry K."/>
            <person name="Battaglia E."/>
            <person name="Bayram O."/>
            <person name="Benocci T."/>
            <person name="Braus-Stromeyer S.A."/>
            <person name="Caldana C."/>
            <person name="Canovas D."/>
            <person name="Cerqueira G.C."/>
            <person name="Chen F."/>
            <person name="Chen W."/>
            <person name="Choi C."/>
            <person name="Clum A."/>
            <person name="Dos Santos R.A."/>
            <person name="Damasio A.R."/>
            <person name="Diallinas G."/>
            <person name="Emri T."/>
            <person name="Fekete E."/>
            <person name="Flipphi M."/>
            <person name="Freyberg S."/>
            <person name="Gallo A."/>
            <person name="Gournas C."/>
            <person name="Habgood R."/>
            <person name="Hainaut M."/>
            <person name="Harispe M.L."/>
            <person name="Henrissat B."/>
            <person name="Hilden K.S."/>
            <person name="Hope R."/>
            <person name="Hossain A."/>
            <person name="Karabika E."/>
            <person name="Karaffa L."/>
            <person name="Karanyi Z."/>
            <person name="Krasevec N."/>
            <person name="Kuo A."/>
            <person name="Kusch H."/>
            <person name="LaButti K."/>
            <person name="Lagendijk E.L."/>
            <person name="Lapidus A."/>
            <person name="Levasseur A."/>
            <person name="Lindquist E."/>
            <person name="Lipzen A."/>
            <person name="Logrieco A.F."/>
            <person name="MacCabe A."/>
            <person name="Maekelae M.R."/>
            <person name="Malavazi I."/>
            <person name="Melin P."/>
            <person name="Meyer V."/>
            <person name="Mielnichuk N."/>
            <person name="Miskei M."/>
            <person name="Molnar A.P."/>
            <person name="Mule G."/>
            <person name="Ngan C.Y."/>
            <person name="Orejas M."/>
            <person name="Orosz E."/>
            <person name="Ouedraogo J.P."/>
            <person name="Overkamp K.M."/>
            <person name="Park H.-S."/>
            <person name="Perrone G."/>
            <person name="Piumi F."/>
            <person name="Punt P.J."/>
            <person name="Ram A.F."/>
            <person name="Ramon A."/>
            <person name="Rauscher S."/>
            <person name="Record E."/>
            <person name="Riano-Pachon D.M."/>
            <person name="Robert V."/>
            <person name="Roehrig J."/>
            <person name="Ruller R."/>
            <person name="Salamov A."/>
            <person name="Salih N.S."/>
            <person name="Samson R.A."/>
            <person name="Sandor E."/>
            <person name="Sanguinetti M."/>
            <person name="Schuetze T."/>
            <person name="Sepcic K."/>
            <person name="Shelest E."/>
            <person name="Sherlock G."/>
            <person name="Sophianopoulou V."/>
            <person name="Squina F.M."/>
            <person name="Sun H."/>
            <person name="Susca A."/>
            <person name="Todd R.B."/>
            <person name="Tsang A."/>
            <person name="Unkles S.E."/>
            <person name="van de Wiele N."/>
            <person name="van Rossen-Uffink D."/>
            <person name="Oliveira J.V."/>
            <person name="Vesth T.C."/>
            <person name="Visser J."/>
            <person name="Yu J.-H."/>
            <person name="Zhou M."/>
            <person name="Andersen M.R."/>
            <person name="Archer D.B."/>
            <person name="Baker S.E."/>
            <person name="Benoit I."/>
            <person name="Brakhage A.A."/>
            <person name="Braus G.H."/>
            <person name="Fischer R."/>
            <person name="Frisvad J.C."/>
            <person name="Goldman G.H."/>
            <person name="Houbraken J."/>
            <person name="Oakley B."/>
            <person name="Pocsi I."/>
            <person name="Scazzocchio C."/>
            <person name="Seiboth B."/>
            <person name="vanKuyk P.A."/>
            <person name="Wortman J."/>
            <person name="Dyer P.S."/>
            <person name="Grigoriev I.V."/>
        </authorList>
    </citation>
    <scope>NUCLEOTIDE SEQUENCE [LARGE SCALE GENOMIC DNA]</scope>
    <source>
        <strain evidence="3">DTO 134E9</strain>
    </source>
</reference>
<dbReference type="Proteomes" id="UP000184383">
    <property type="component" value="Unassembled WGS sequence"/>
</dbReference>
<dbReference type="RefSeq" id="XP_040684483.1">
    <property type="nucleotide sequence ID" value="XM_040831430.1"/>
</dbReference>
<feature type="signal peptide" evidence="1">
    <location>
        <begin position="1"/>
        <end position="16"/>
    </location>
</feature>
<organism evidence="2 3">
    <name type="scientific">Aspergillus wentii DTO 134E9</name>
    <dbReference type="NCBI Taxonomy" id="1073089"/>
    <lineage>
        <taxon>Eukaryota</taxon>
        <taxon>Fungi</taxon>
        <taxon>Dikarya</taxon>
        <taxon>Ascomycota</taxon>
        <taxon>Pezizomycotina</taxon>
        <taxon>Eurotiomycetes</taxon>
        <taxon>Eurotiomycetidae</taxon>
        <taxon>Eurotiales</taxon>
        <taxon>Aspergillaceae</taxon>
        <taxon>Aspergillus</taxon>
        <taxon>Aspergillus subgen. Cremei</taxon>
    </lineage>
</organism>
<accession>A0A1L9R7A8</accession>
<keyword evidence="3" id="KW-1185">Reference proteome</keyword>
<evidence type="ECO:0000313" key="3">
    <source>
        <dbReference type="Proteomes" id="UP000184383"/>
    </source>
</evidence>
<gene>
    <name evidence="2" type="ORF">ASPWEDRAFT_175911</name>
</gene>
<dbReference type="AlphaFoldDB" id="A0A1L9R7A8"/>
<dbReference type="EMBL" id="KV878216">
    <property type="protein sequence ID" value="OJJ30806.1"/>
    <property type="molecule type" value="Genomic_DNA"/>
</dbReference>
<keyword evidence="1" id="KW-0732">Signal</keyword>
<evidence type="ECO:0008006" key="4">
    <source>
        <dbReference type="Google" id="ProtNLM"/>
    </source>
</evidence>
<proteinExistence type="predicted"/>
<sequence>MKLSIIFAALVSVVAAGELTPKACIAKDGVCWTGAGGSKGACCPGLKCTEVITDLKHCK</sequence>
<dbReference type="GeneID" id="63747278"/>
<evidence type="ECO:0000256" key="1">
    <source>
        <dbReference type="SAM" id="SignalP"/>
    </source>
</evidence>